<dbReference type="EMBL" id="SMFP01000001">
    <property type="protein sequence ID" value="TDE40866.1"/>
    <property type="molecule type" value="Genomic_DNA"/>
</dbReference>
<accession>A0A4V2Z8M2</accession>
<comment type="caution">
    <text evidence="2">The sequence shown here is derived from an EMBL/GenBank/DDBJ whole genome shotgun (WGS) entry which is preliminary data.</text>
</comment>
<dbReference type="AlphaFoldDB" id="A0A4V2Z8M2"/>
<proteinExistence type="predicted"/>
<evidence type="ECO:0000313" key="2">
    <source>
        <dbReference type="EMBL" id="TDE40866.1"/>
    </source>
</evidence>
<feature type="transmembrane region" description="Helical" evidence="1">
    <location>
        <begin position="166"/>
        <end position="184"/>
    </location>
</feature>
<feature type="transmembrane region" description="Helical" evidence="1">
    <location>
        <begin position="89"/>
        <end position="104"/>
    </location>
</feature>
<name>A0A4V2Z8M2_9RHOB</name>
<sequence>MISDMARLLGLFLRDDLARRMSIVMLCATLAIIAIFYVSGFWDAQSRIAHALHRNLGLGWDAGLAESFNHGMAFVAAFLLLLCYLQTRGRVFVFLTALYAYIWVDDSAQYHERVGEKLGEALQIPEMFGIGRQQYGEFLAWAFAGGVLLLLLLWTWRRRRPGDAGILLSFFLCFVLLVVCGIVVDTLHGLVPGRFDEIMQVFEDGGEMVAVTLGAALSLGVSRNLAAYYAGAAGADERAPSTDRGHG</sequence>
<gene>
    <name evidence="2" type="ORF">E1B25_01215</name>
</gene>
<feature type="transmembrane region" description="Helical" evidence="1">
    <location>
        <begin position="62"/>
        <end position="82"/>
    </location>
</feature>
<reference evidence="2 3" key="1">
    <citation type="submission" date="2019-03" db="EMBL/GenBank/DDBJ databases">
        <authorList>
            <person name="Zhang S."/>
        </authorList>
    </citation>
    <scope>NUCLEOTIDE SEQUENCE [LARGE SCALE GENOMIC DNA]</scope>
    <source>
        <strain evidence="2 3">S4J41</strain>
    </source>
</reference>
<keyword evidence="1" id="KW-0812">Transmembrane</keyword>
<feature type="transmembrane region" description="Helical" evidence="1">
    <location>
        <begin position="21"/>
        <end position="42"/>
    </location>
</feature>
<evidence type="ECO:0000313" key="3">
    <source>
        <dbReference type="Proteomes" id="UP000294662"/>
    </source>
</evidence>
<keyword evidence="3" id="KW-1185">Reference proteome</keyword>
<dbReference type="OrthoDB" id="7857417at2"/>
<dbReference type="Proteomes" id="UP000294662">
    <property type="component" value="Unassembled WGS sequence"/>
</dbReference>
<protein>
    <submittedName>
        <fullName evidence="2">Uncharacterized protein</fullName>
    </submittedName>
</protein>
<dbReference type="RefSeq" id="WP_132826856.1">
    <property type="nucleotide sequence ID" value="NZ_SMFP01000001.1"/>
</dbReference>
<evidence type="ECO:0000256" key="1">
    <source>
        <dbReference type="SAM" id="Phobius"/>
    </source>
</evidence>
<keyword evidence="1" id="KW-1133">Transmembrane helix</keyword>
<keyword evidence="1" id="KW-0472">Membrane</keyword>
<organism evidence="2 3">
    <name type="scientific">Antarcticimicrobium sediminis</name>
    <dbReference type="NCBI Taxonomy" id="2546227"/>
    <lineage>
        <taxon>Bacteria</taxon>
        <taxon>Pseudomonadati</taxon>
        <taxon>Pseudomonadota</taxon>
        <taxon>Alphaproteobacteria</taxon>
        <taxon>Rhodobacterales</taxon>
        <taxon>Paracoccaceae</taxon>
        <taxon>Antarcticimicrobium</taxon>
    </lineage>
</organism>
<feature type="transmembrane region" description="Helical" evidence="1">
    <location>
        <begin position="138"/>
        <end position="154"/>
    </location>
</feature>